<reference evidence="1 2" key="1">
    <citation type="submission" date="2014-04" db="EMBL/GenBank/DDBJ databases">
        <authorList>
            <consortium name="DOE Joint Genome Institute"/>
            <person name="Kuo A."/>
            <person name="Zuccaro A."/>
            <person name="Kohler A."/>
            <person name="Nagy L.G."/>
            <person name="Floudas D."/>
            <person name="Copeland A."/>
            <person name="Barry K.W."/>
            <person name="Cichocki N."/>
            <person name="Veneault-Fourrey C."/>
            <person name="LaButti K."/>
            <person name="Lindquist E.A."/>
            <person name="Lipzen A."/>
            <person name="Lundell T."/>
            <person name="Morin E."/>
            <person name="Murat C."/>
            <person name="Sun H."/>
            <person name="Tunlid A."/>
            <person name="Henrissat B."/>
            <person name="Grigoriev I.V."/>
            <person name="Hibbett D.S."/>
            <person name="Martin F."/>
            <person name="Nordberg H.P."/>
            <person name="Cantor M.N."/>
            <person name="Hua S.X."/>
        </authorList>
    </citation>
    <scope>NUCLEOTIDE SEQUENCE [LARGE SCALE GENOMIC DNA]</scope>
    <source>
        <strain evidence="1 2">MAFF 305830</strain>
    </source>
</reference>
<evidence type="ECO:0000313" key="2">
    <source>
        <dbReference type="Proteomes" id="UP000054097"/>
    </source>
</evidence>
<evidence type="ECO:0000313" key="1">
    <source>
        <dbReference type="EMBL" id="KIM28522.1"/>
    </source>
</evidence>
<dbReference type="Proteomes" id="UP000054097">
    <property type="component" value="Unassembled WGS sequence"/>
</dbReference>
<sequence>MFRDKSRGLSSYISHSEGPNIRIPLDIEIRWLPAKDRAADHLSTCMVSPLEVFECRDSRCNLFTTRRDQLCQLLEELGGPSPLFEVSPTKTPYRICRWRSLLLDLEGLFDSISQREHVSLRPLGFSEFRLLPNLELLSIRNAQVPNFYIDAPKLRHLELDRAINRRHLGSGGLEEMTIYGTEAFDSINLLKYHTLKTLEVWSTMDWTLPVHFPFASLTTIVLDTSGSSKTLDSIGEIFNESRPLENLVILGMSPEGLSYLLLYSPKLRCRYLYVSSHCFVRSSGRQRRHYRTGVDGWVGISGSGMAVTRGDIQSTKVLLLEMRARGTRVFAVETHMDLIMQMVRKECPDL</sequence>
<dbReference type="AlphaFoldDB" id="A0A0C2XHF3"/>
<proteinExistence type="predicted"/>
<name>A0A0C2XHF3_SERVB</name>
<dbReference type="EMBL" id="KN824292">
    <property type="protein sequence ID" value="KIM28522.1"/>
    <property type="molecule type" value="Genomic_DNA"/>
</dbReference>
<keyword evidence="2" id="KW-1185">Reference proteome</keyword>
<protein>
    <submittedName>
        <fullName evidence="1">Uncharacterized protein</fullName>
    </submittedName>
</protein>
<dbReference type="HOGENOM" id="CLU_792645_0_0_1"/>
<accession>A0A0C2XHF3</accession>
<organism evidence="1 2">
    <name type="scientific">Serendipita vermifera MAFF 305830</name>
    <dbReference type="NCBI Taxonomy" id="933852"/>
    <lineage>
        <taxon>Eukaryota</taxon>
        <taxon>Fungi</taxon>
        <taxon>Dikarya</taxon>
        <taxon>Basidiomycota</taxon>
        <taxon>Agaricomycotina</taxon>
        <taxon>Agaricomycetes</taxon>
        <taxon>Sebacinales</taxon>
        <taxon>Serendipitaceae</taxon>
        <taxon>Serendipita</taxon>
    </lineage>
</organism>
<gene>
    <name evidence="1" type="ORF">M408DRAFT_136154</name>
</gene>
<reference evidence="2" key="2">
    <citation type="submission" date="2015-01" db="EMBL/GenBank/DDBJ databases">
        <title>Evolutionary Origins and Diversification of the Mycorrhizal Mutualists.</title>
        <authorList>
            <consortium name="DOE Joint Genome Institute"/>
            <consortium name="Mycorrhizal Genomics Consortium"/>
            <person name="Kohler A."/>
            <person name="Kuo A."/>
            <person name="Nagy L.G."/>
            <person name="Floudas D."/>
            <person name="Copeland A."/>
            <person name="Barry K.W."/>
            <person name="Cichocki N."/>
            <person name="Veneault-Fourrey C."/>
            <person name="LaButti K."/>
            <person name="Lindquist E.A."/>
            <person name="Lipzen A."/>
            <person name="Lundell T."/>
            <person name="Morin E."/>
            <person name="Murat C."/>
            <person name="Riley R."/>
            <person name="Ohm R."/>
            <person name="Sun H."/>
            <person name="Tunlid A."/>
            <person name="Henrissat B."/>
            <person name="Grigoriev I.V."/>
            <person name="Hibbett D.S."/>
            <person name="Martin F."/>
        </authorList>
    </citation>
    <scope>NUCLEOTIDE SEQUENCE [LARGE SCALE GENOMIC DNA]</scope>
    <source>
        <strain evidence="2">MAFF 305830</strain>
    </source>
</reference>